<comment type="caution">
    <text evidence="5">The sequence shown here is derived from an EMBL/GenBank/DDBJ whole genome shotgun (WGS) entry which is preliminary data.</text>
</comment>
<protein>
    <recommendedName>
        <fullName evidence="4">NAD-dependent epimerase/dehydratase domain-containing protein</fullName>
    </recommendedName>
</protein>
<organism evidence="5 6">
    <name type="scientific">Ficus carica</name>
    <name type="common">Common fig</name>
    <dbReference type="NCBI Taxonomy" id="3494"/>
    <lineage>
        <taxon>Eukaryota</taxon>
        <taxon>Viridiplantae</taxon>
        <taxon>Streptophyta</taxon>
        <taxon>Embryophyta</taxon>
        <taxon>Tracheophyta</taxon>
        <taxon>Spermatophyta</taxon>
        <taxon>Magnoliopsida</taxon>
        <taxon>eudicotyledons</taxon>
        <taxon>Gunneridae</taxon>
        <taxon>Pentapetalae</taxon>
        <taxon>rosids</taxon>
        <taxon>fabids</taxon>
        <taxon>Rosales</taxon>
        <taxon>Moraceae</taxon>
        <taxon>Ficeae</taxon>
        <taxon>Ficus</taxon>
    </lineage>
</organism>
<dbReference type="EMBL" id="BTGU01000015">
    <property type="protein sequence ID" value="GMN43102.1"/>
    <property type="molecule type" value="Genomic_DNA"/>
</dbReference>
<evidence type="ECO:0000313" key="5">
    <source>
        <dbReference type="EMBL" id="GMN43102.1"/>
    </source>
</evidence>
<dbReference type="PANTHER" id="PTHR10366:SF611">
    <property type="entry name" value="NAD-DEPENDENT EPIMERASE_DEHYDRATASE DOMAIN-CONTAINING PROTEIN"/>
    <property type="match status" value="1"/>
</dbReference>
<gene>
    <name evidence="5" type="ORF">TIFTF001_012314</name>
</gene>
<reference evidence="5" key="1">
    <citation type="submission" date="2023-07" db="EMBL/GenBank/DDBJ databases">
        <title>draft genome sequence of fig (Ficus carica).</title>
        <authorList>
            <person name="Takahashi T."/>
            <person name="Nishimura K."/>
        </authorList>
    </citation>
    <scope>NUCLEOTIDE SEQUENCE</scope>
</reference>
<name>A0AA88A252_FICCA</name>
<dbReference type="AlphaFoldDB" id="A0AA88A252"/>
<feature type="domain" description="NAD-dependent epimerase/dehydratase" evidence="4">
    <location>
        <begin position="8"/>
        <end position="240"/>
    </location>
</feature>
<dbReference type="Gene3D" id="3.40.50.720">
    <property type="entry name" value="NAD(P)-binding Rossmann-like Domain"/>
    <property type="match status" value="1"/>
</dbReference>
<dbReference type="FunFam" id="3.40.50.720:FF:000085">
    <property type="entry name" value="Dihydroflavonol reductase"/>
    <property type="match status" value="1"/>
</dbReference>
<dbReference type="InterPro" id="IPR050425">
    <property type="entry name" value="NAD(P)_dehydrat-like"/>
</dbReference>
<dbReference type="InterPro" id="IPR001509">
    <property type="entry name" value="Epimerase_deHydtase"/>
</dbReference>
<keyword evidence="6" id="KW-1185">Reference proteome</keyword>
<comment type="similarity">
    <text evidence="3">Belongs to the NAD(P)-dependent epimerase/dehydratase family. Dihydroflavonol-4-reductase subfamily.</text>
</comment>
<keyword evidence="2" id="KW-0560">Oxidoreductase</keyword>
<dbReference type="PANTHER" id="PTHR10366">
    <property type="entry name" value="NAD DEPENDENT EPIMERASE/DEHYDRATASE"/>
    <property type="match status" value="1"/>
</dbReference>
<evidence type="ECO:0000256" key="1">
    <source>
        <dbReference type="ARBA" id="ARBA00022857"/>
    </source>
</evidence>
<dbReference type="Gramene" id="FCD_00024878-RA">
    <property type="protein sequence ID" value="FCD_00024878-RA:cds"/>
    <property type="gene ID" value="FCD_00024878"/>
</dbReference>
<accession>A0AA88A252</accession>
<dbReference type="GO" id="GO:0016616">
    <property type="term" value="F:oxidoreductase activity, acting on the CH-OH group of donors, NAD or NADP as acceptor"/>
    <property type="evidence" value="ECO:0007669"/>
    <property type="project" value="TreeGrafter"/>
</dbReference>
<evidence type="ECO:0000256" key="2">
    <source>
        <dbReference type="ARBA" id="ARBA00023002"/>
    </source>
</evidence>
<evidence type="ECO:0000259" key="4">
    <source>
        <dbReference type="Pfam" id="PF01370"/>
    </source>
</evidence>
<dbReference type="Pfam" id="PF01370">
    <property type="entry name" value="Epimerase"/>
    <property type="match status" value="1"/>
</dbReference>
<evidence type="ECO:0000256" key="3">
    <source>
        <dbReference type="ARBA" id="ARBA00023445"/>
    </source>
</evidence>
<evidence type="ECO:0000313" key="6">
    <source>
        <dbReference type="Proteomes" id="UP001187192"/>
    </source>
</evidence>
<dbReference type="Proteomes" id="UP001187192">
    <property type="component" value="Unassembled WGS sequence"/>
</dbReference>
<sequence length="289" mass="31525">MAEEKGSVCVTGATGFIASRLIMGLLQQGYFVRATVRSHPPAYQQPQRSSKSSKPISNNPKVLAIEGCIGVFHVAHPIIISEQEPEDEAIKLTVEGTLGILKACLNSKTVKRVVYTSSAATVVYSGNGQGLVDENTWSDIDFYKTLNRKGTNLYMATKTKTEKAALEFAEKHGLDLVTLIPPLVVGPFICSHLPSSVGLALCMILGNRKDHYKYLCKISLVHVDDVARAHIFLFENPNAKGSSLKEIEGYAEKPSLSSKKLVDSGFEFKHGLDDMYDGAIKSCKENGFL</sequence>
<dbReference type="SUPFAM" id="SSF51735">
    <property type="entry name" value="NAD(P)-binding Rossmann-fold domains"/>
    <property type="match status" value="1"/>
</dbReference>
<proteinExistence type="inferred from homology"/>
<dbReference type="InterPro" id="IPR036291">
    <property type="entry name" value="NAD(P)-bd_dom_sf"/>
</dbReference>
<keyword evidence="1" id="KW-0521">NADP</keyword>